<feature type="domain" description="Carrier" evidence="7">
    <location>
        <begin position="1655"/>
        <end position="1730"/>
    </location>
</feature>
<dbReference type="SUPFAM" id="SSF53474">
    <property type="entry name" value="alpha/beta-Hydrolases"/>
    <property type="match status" value="1"/>
</dbReference>
<evidence type="ECO:0000313" key="8">
    <source>
        <dbReference type="EMBL" id="MCQ8190294.1"/>
    </source>
</evidence>
<dbReference type="InterPro" id="IPR045851">
    <property type="entry name" value="AMP-bd_C_sf"/>
</dbReference>
<evidence type="ECO:0000256" key="6">
    <source>
        <dbReference type="SAM" id="MobiDB-lite"/>
    </source>
</evidence>
<feature type="region of interest" description="Disordered" evidence="6">
    <location>
        <begin position="1638"/>
        <end position="1658"/>
    </location>
</feature>
<dbReference type="Gene3D" id="3.40.50.12780">
    <property type="entry name" value="N-terminal domain of ligase-like"/>
    <property type="match status" value="1"/>
</dbReference>
<dbReference type="InterPro" id="IPR001242">
    <property type="entry name" value="Condensation_dom"/>
</dbReference>
<comment type="cofactor">
    <cofactor evidence="1">
        <name>pantetheine 4'-phosphate</name>
        <dbReference type="ChEBI" id="CHEBI:47942"/>
    </cofactor>
</comment>
<dbReference type="SMART" id="SM00823">
    <property type="entry name" value="PKS_PP"/>
    <property type="match status" value="2"/>
</dbReference>
<dbReference type="InterPro" id="IPR036736">
    <property type="entry name" value="ACP-like_sf"/>
</dbReference>
<feature type="non-terminal residue" evidence="8">
    <location>
        <position position="1"/>
    </location>
</feature>
<dbReference type="NCBIfam" id="TIGR01733">
    <property type="entry name" value="AA-adenyl-dom"/>
    <property type="match status" value="1"/>
</dbReference>
<dbReference type="SMART" id="SM00824">
    <property type="entry name" value="PKS_TE"/>
    <property type="match status" value="1"/>
</dbReference>
<organism evidence="8 9">
    <name type="scientific">Streptomyces rugosispiralis</name>
    <dbReference type="NCBI Taxonomy" id="2967341"/>
    <lineage>
        <taxon>Bacteria</taxon>
        <taxon>Bacillati</taxon>
        <taxon>Actinomycetota</taxon>
        <taxon>Actinomycetes</taxon>
        <taxon>Kitasatosporales</taxon>
        <taxon>Streptomycetaceae</taxon>
        <taxon>Streptomyces</taxon>
    </lineage>
</organism>
<dbReference type="InterPro" id="IPR023213">
    <property type="entry name" value="CAT-like_dom_sf"/>
</dbReference>
<dbReference type="CDD" id="cd17643">
    <property type="entry name" value="A_NRPS_Cytc1-like"/>
    <property type="match status" value="1"/>
</dbReference>
<feature type="compositionally biased region" description="Gly residues" evidence="6">
    <location>
        <begin position="1580"/>
        <end position="1596"/>
    </location>
</feature>
<dbReference type="Gene3D" id="1.10.1200.10">
    <property type="entry name" value="ACP-like"/>
    <property type="match status" value="1"/>
</dbReference>
<dbReference type="Pfam" id="PF13193">
    <property type="entry name" value="AMP-binding_C"/>
    <property type="match status" value="1"/>
</dbReference>
<feature type="compositionally biased region" description="Low complexity" evidence="6">
    <location>
        <begin position="1642"/>
        <end position="1658"/>
    </location>
</feature>
<dbReference type="InterPro" id="IPR020845">
    <property type="entry name" value="AMP-binding_CS"/>
</dbReference>
<dbReference type="Gene3D" id="3.30.559.30">
    <property type="entry name" value="Nonribosomal peptide synthetase, condensation domain"/>
    <property type="match status" value="2"/>
</dbReference>
<gene>
    <name evidence="8" type="ORF">NP777_18870</name>
</gene>
<keyword evidence="9" id="KW-1185">Reference proteome</keyword>
<keyword evidence="3" id="KW-0597">Phosphoprotein</keyword>
<dbReference type="InterPro" id="IPR010060">
    <property type="entry name" value="NRPS_synth"/>
</dbReference>
<comment type="caution">
    <text evidence="8">The sequence shown here is derived from an EMBL/GenBank/DDBJ whole genome shotgun (WGS) entry which is preliminary data.</text>
</comment>
<proteinExistence type="predicted"/>
<dbReference type="Pfam" id="PF00501">
    <property type="entry name" value="AMP-binding"/>
    <property type="match status" value="1"/>
</dbReference>
<evidence type="ECO:0000313" key="9">
    <source>
        <dbReference type="Proteomes" id="UP001204746"/>
    </source>
</evidence>
<feature type="domain" description="Carrier" evidence="7">
    <location>
        <begin position="69"/>
        <end position="143"/>
    </location>
</feature>
<dbReference type="Gene3D" id="3.30.559.10">
    <property type="entry name" value="Chloramphenicol acetyltransferase-like domain"/>
    <property type="match status" value="2"/>
</dbReference>
<dbReference type="InterPro" id="IPR025110">
    <property type="entry name" value="AMP-bd_C"/>
</dbReference>
<dbReference type="NCBIfam" id="TIGR01720">
    <property type="entry name" value="NRPS-para261"/>
    <property type="match status" value="1"/>
</dbReference>
<dbReference type="RefSeq" id="WP_256651315.1">
    <property type="nucleotide sequence ID" value="NZ_JANIAA010000010.1"/>
</dbReference>
<dbReference type="CDD" id="cd19543">
    <property type="entry name" value="DCL_NRPS"/>
    <property type="match status" value="1"/>
</dbReference>
<dbReference type="InterPro" id="IPR001031">
    <property type="entry name" value="Thioesterase"/>
</dbReference>
<evidence type="ECO:0000256" key="4">
    <source>
        <dbReference type="ARBA" id="ARBA00022737"/>
    </source>
</evidence>
<dbReference type="PROSITE" id="PS50075">
    <property type="entry name" value="CARRIER"/>
    <property type="match status" value="2"/>
</dbReference>
<dbReference type="InterPro" id="IPR009081">
    <property type="entry name" value="PP-bd_ACP"/>
</dbReference>
<evidence type="ECO:0000256" key="1">
    <source>
        <dbReference type="ARBA" id="ARBA00001957"/>
    </source>
</evidence>
<dbReference type="PROSITE" id="PS00455">
    <property type="entry name" value="AMP_BINDING"/>
    <property type="match status" value="1"/>
</dbReference>
<dbReference type="Pfam" id="PF00668">
    <property type="entry name" value="Condensation"/>
    <property type="match status" value="2"/>
</dbReference>
<accession>A0ABT1UYU9</accession>
<keyword evidence="4" id="KW-0677">Repeat</keyword>
<keyword evidence="5" id="KW-0045">Antibiotic biosynthesis</keyword>
<dbReference type="InterPro" id="IPR006162">
    <property type="entry name" value="Ppantetheine_attach_site"/>
</dbReference>
<dbReference type="Gene3D" id="3.40.50.1820">
    <property type="entry name" value="alpha/beta hydrolase"/>
    <property type="match status" value="1"/>
</dbReference>
<name>A0ABT1UYU9_9ACTN</name>
<evidence type="ECO:0000256" key="3">
    <source>
        <dbReference type="ARBA" id="ARBA00022553"/>
    </source>
</evidence>
<dbReference type="InterPro" id="IPR029058">
    <property type="entry name" value="AB_hydrolase_fold"/>
</dbReference>
<dbReference type="EMBL" id="JANIAA010000010">
    <property type="protein sequence ID" value="MCQ8190294.1"/>
    <property type="molecule type" value="Genomic_DNA"/>
</dbReference>
<dbReference type="InterPro" id="IPR010071">
    <property type="entry name" value="AA_adenyl_dom"/>
</dbReference>
<dbReference type="Gene3D" id="3.30.300.30">
    <property type="match status" value="2"/>
</dbReference>
<dbReference type="Pfam" id="PF00550">
    <property type="entry name" value="PP-binding"/>
    <property type="match status" value="2"/>
</dbReference>
<dbReference type="InterPro" id="IPR000873">
    <property type="entry name" value="AMP-dep_synth/lig_dom"/>
</dbReference>
<dbReference type="SUPFAM" id="SSF52777">
    <property type="entry name" value="CoA-dependent acyltransferases"/>
    <property type="match status" value="4"/>
</dbReference>
<dbReference type="Proteomes" id="UP001204746">
    <property type="component" value="Unassembled WGS sequence"/>
</dbReference>
<evidence type="ECO:0000256" key="5">
    <source>
        <dbReference type="ARBA" id="ARBA00023194"/>
    </source>
</evidence>
<dbReference type="Pfam" id="PF00975">
    <property type="entry name" value="Thioesterase"/>
    <property type="match status" value="1"/>
</dbReference>
<evidence type="ECO:0000256" key="2">
    <source>
        <dbReference type="ARBA" id="ARBA00022450"/>
    </source>
</evidence>
<dbReference type="SUPFAM" id="SSF56801">
    <property type="entry name" value="Acetyl-CoA synthetase-like"/>
    <property type="match status" value="2"/>
</dbReference>
<reference evidence="8 9" key="1">
    <citation type="submission" date="2022-07" db="EMBL/GenBank/DDBJ databases">
        <authorList>
            <person name="Phongsopitanun W."/>
            <person name="Tanasupawat S."/>
        </authorList>
    </citation>
    <scope>NUCLEOTIDE SEQUENCE [LARGE SCALE GENOMIC DNA]</scope>
    <source>
        <strain evidence="8 9">RCU-064</strain>
    </source>
</reference>
<dbReference type="PANTHER" id="PTHR45527:SF1">
    <property type="entry name" value="FATTY ACID SYNTHASE"/>
    <property type="match status" value="1"/>
</dbReference>
<dbReference type="InterPro" id="IPR042099">
    <property type="entry name" value="ANL_N_sf"/>
</dbReference>
<keyword evidence="2" id="KW-0596">Phosphopantetheine</keyword>
<dbReference type="InterPro" id="IPR020802">
    <property type="entry name" value="TesA-like"/>
</dbReference>
<dbReference type="InterPro" id="IPR020806">
    <property type="entry name" value="PKS_PP-bd"/>
</dbReference>
<feature type="region of interest" description="Disordered" evidence="6">
    <location>
        <begin position="1574"/>
        <end position="1603"/>
    </location>
</feature>
<dbReference type="PANTHER" id="PTHR45527">
    <property type="entry name" value="NONRIBOSOMAL PEPTIDE SYNTHETASE"/>
    <property type="match status" value="1"/>
</dbReference>
<dbReference type="PROSITE" id="PS00012">
    <property type="entry name" value="PHOSPHOPANTETHEINE"/>
    <property type="match status" value="2"/>
</dbReference>
<dbReference type="SUPFAM" id="SSF47336">
    <property type="entry name" value="ACP-like"/>
    <property type="match status" value="2"/>
</dbReference>
<protein>
    <submittedName>
        <fullName evidence="8">Amino acid adenylation domain-containing protein</fullName>
    </submittedName>
</protein>
<sequence>ESGPGTSDDVDLTAGVSAGDLRKFVSARLPEFMVPVAYVVLDRLPLAPNGKLDRAALPAPDFSGGEYRAPRTREERVLAGVYGEVLGLDQVGIDDDFFAVGGDSIRSIQVVSRARAHGVEVTPRQIFECRTVAELAGTAVGEGRTEARPRLKELEGGGTGPLPLPPVARWMGELGGGSGRFSMSTVVELPDGIDEEGLMATLAAVVDHHDVLRARLTDQDGGALHIDPPGTVEVAPLLHRVECDGDWDEGWHEWAAAELDAATGRLDPTTGVMAQFVWFDVAARPGRLLIALHHLVVDGVSWRVLLPDLAAAWEHVRDRRRPELPPVGTSFRRWVHALSEEAHAPGRVAELERWQAVVDGPDPVLGSRPVDPAVDVMSTVETVSLTLAPETTEALLTTAPSVFHAGVDDGLLAALALAVAHWRRRRGVRETSSLIRLEGHGREEHVVPGADLSRTVGWFTSMFPVRLDVAGCDVTEALAGGPAAGRAIKAVKEQLRSLPDKGVGYGLLRYLNPETAEVLRRYPTGQIGFNYLGRFSADDMPEALRGLGWTEARDAVGLLADLDADMPALSTVDVSAYVLDSPQGPRLSARIGYPAGVLSRTEARELADAWTAALQGLARHAAAPGAGGLTPSDLPLVSVTQRELDGWEQRYPGLSDVWPLTATQAGLLFHSRLTASSFDAYHTQLVFHLSGQVDPERMRTAGQALLDRYPNLRVAFADEAGGEQVQLVVDGVRLPWRHLDLGALTEEARREALERLLAEDHADHFDPAVPPLLRLTLVTTGPGRAELVFTAHHVLYDGWSLPLLMQDLVRLYATGGDASALPRVRGYRDFLVWLAGQDHAAARAAWARELADVTEPTTVAAEAVTAQHGIGQVDVPLAADVSRDLARRAGELGITLNTLVQGAWGILLGHLTGRDDVVFGTTVSGRPPAVPGVDSMVGLFINTLPVRLRYAPGQTLRELLADLQRRQAALMDHHHVGLPEIQHATGLGALFDTLVVFESYPIDRAGLSEAHSSAEITVTGIRPTAGTHYPLMLAGAADPQLRLGLQYQHSLFDRATAERLAARLARVLRQLAADPDTRIAALDLLEPDERTALPRGADAPAPPVSEETLPAQFERQAAATPESVAVSSGETSVTYRELNARANRLARLLISHGVGPESLVGIRLERSADLVIAVLAVLKAGGAYLPIDPAYPADRVAYMLRDAAPVLLITHGIEAAGDGDGPGDPTAGGEPGGGVPVVDLGRPEAFAGLPDTDVTDAERTAPLRAAHPAYVIYTSGSTGRPKGVVIPHRNVSGLFAGTRDAFGFGPDDVWTLFHSYAFDFSVWELWGPLLHGGRLVVVAYTVSRSPAEFLRLLARERVTVLNQTPSAFYQLIQADAENPGNDLALRHVVFGGEALDPRRLAGWYERHPDDAPELVNMYGITETTVHVTHLPLRADPAERHGPGAIGGPIPGLRTYVLDGALRPVPPGVPGELYVSGSGLARGYAGRAGLTSERFVACPFGEPGERMYRTGDVVRRDPDGRLGYVGRADDQVKIRGFRIELGEIEAALAGHPSVSQAAVAVREDTPGDKRLVGYLVPRPGDGNGDWDGNGNGNGDGEQGTEPDIPALRDHLSGLLPEYMVPSALVPLTELPLTRNGKLDRRALPAPAATGTGTGRAPRTPQEEVLCGLFAETLGLDRIGVDDDFFASGGHSLLANRLVGRIRAVLGVDVPIRVVFESPTVAQLAAHLTSGGDATGLTDPFGVVLPLRTGGERKPLWFIHPGVGLCWAYLGFARHLEDRPLYGIQARGFDGTPPPGSIADMVTDYLEQILEVQPEGPYRLVGHSLGGTLAQALASALQERGHEVALLALLDAVPSPWFATGDASLALAEAQEFFEGYLPASADGQDEERASFVRHASEIIVQHTAMLKDFTQPSYRGDAVFFKATLNPHDSYAAQWAPFIAGTVHEHGVRATHMGMTEPDATAEICTVLNRYLDGK</sequence>
<evidence type="ECO:0000259" key="7">
    <source>
        <dbReference type="PROSITE" id="PS50075"/>
    </source>
</evidence>